<comment type="caution">
    <text evidence="1">The sequence shown here is derived from an EMBL/GenBank/DDBJ whole genome shotgun (WGS) entry which is preliminary data.</text>
</comment>
<proteinExistence type="predicted"/>
<organism evidence="1 2">
    <name type="scientific">Zophobas morio</name>
    <dbReference type="NCBI Taxonomy" id="2755281"/>
    <lineage>
        <taxon>Eukaryota</taxon>
        <taxon>Metazoa</taxon>
        <taxon>Ecdysozoa</taxon>
        <taxon>Arthropoda</taxon>
        <taxon>Hexapoda</taxon>
        <taxon>Insecta</taxon>
        <taxon>Pterygota</taxon>
        <taxon>Neoptera</taxon>
        <taxon>Endopterygota</taxon>
        <taxon>Coleoptera</taxon>
        <taxon>Polyphaga</taxon>
        <taxon>Cucujiformia</taxon>
        <taxon>Tenebrionidae</taxon>
        <taxon>Zophobas</taxon>
    </lineage>
</organism>
<sequence>MQNQLVVYVAAFPAGKKATQPPSQVPMTNVHNRTTCALSGRRSPKMAGVGGAVMIRRCFNDEVVVMETAGTGQGRSAGRAGAAGRRRYYCSGGHHAISSGLAVDTLLARPLPPKL</sequence>
<name>A0AA38IC19_9CUCU</name>
<evidence type="ECO:0000313" key="2">
    <source>
        <dbReference type="Proteomes" id="UP001168821"/>
    </source>
</evidence>
<gene>
    <name evidence="1" type="ORF">Zmor_014394</name>
</gene>
<dbReference type="AlphaFoldDB" id="A0AA38IC19"/>
<accession>A0AA38IC19</accession>
<protein>
    <submittedName>
        <fullName evidence="1">Uncharacterized protein</fullName>
    </submittedName>
</protein>
<evidence type="ECO:0000313" key="1">
    <source>
        <dbReference type="EMBL" id="KAJ3655258.1"/>
    </source>
</evidence>
<reference evidence="1" key="1">
    <citation type="journal article" date="2023" name="G3 (Bethesda)">
        <title>Whole genome assemblies of Zophobas morio and Tenebrio molitor.</title>
        <authorList>
            <person name="Kaur S."/>
            <person name="Stinson S.A."/>
            <person name="diCenzo G.C."/>
        </authorList>
    </citation>
    <scope>NUCLEOTIDE SEQUENCE</scope>
    <source>
        <strain evidence="1">QUZm001</strain>
    </source>
</reference>
<dbReference type="Proteomes" id="UP001168821">
    <property type="component" value="Unassembled WGS sequence"/>
</dbReference>
<keyword evidence="2" id="KW-1185">Reference proteome</keyword>
<dbReference type="EMBL" id="JALNTZ010000004">
    <property type="protein sequence ID" value="KAJ3655258.1"/>
    <property type="molecule type" value="Genomic_DNA"/>
</dbReference>